<dbReference type="Pfam" id="PF18922">
    <property type="entry name" value="DUF5672"/>
    <property type="match status" value="1"/>
</dbReference>
<name>A0A6C0EUB3_9ZZZZ</name>
<organism evidence="2">
    <name type="scientific">viral metagenome</name>
    <dbReference type="NCBI Taxonomy" id="1070528"/>
    <lineage>
        <taxon>unclassified sequences</taxon>
        <taxon>metagenomes</taxon>
        <taxon>organismal metagenomes</taxon>
    </lineage>
</organism>
<evidence type="ECO:0000259" key="1">
    <source>
        <dbReference type="Pfam" id="PF18922"/>
    </source>
</evidence>
<protein>
    <recommendedName>
        <fullName evidence="1">DUF5672 domain-containing protein</fullName>
    </recommendedName>
</protein>
<dbReference type="AlphaFoldDB" id="A0A6C0EUB3"/>
<dbReference type="InterPro" id="IPR043729">
    <property type="entry name" value="DUF5672"/>
</dbReference>
<accession>A0A6C0EUB3</accession>
<dbReference type="EMBL" id="MN738931">
    <property type="protein sequence ID" value="QHT32103.1"/>
    <property type="molecule type" value="Genomic_DNA"/>
</dbReference>
<evidence type="ECO:0000313" key="2">
    <source>
        <dbReference type="EMBL" id="QHT32103.1"/>
    </source>
</evidence>
<proteinExistence type="predicted"/>
<sequence length="252" mass="29155">MNIILLLLLILLILLLLINIKEGNTPPLGQYKYTAVIIEPREHPALEFVLQNFNDNLSDEWQFVVFHGNKNIEYTQKICDKVFKKDRVKLVNLSIDNLTISEYSGLFYNNILYDNISTETFLIFQTDSIICSKYKDTINEFLDYDYVGAPWANGDIGNGGLSLRKKSKMLEIVEKCKNKKVGDNYINEDMIFFNGCNVVELNKPNFDKAKKFSLETVFNEKSFGIHKAYAYLDINKIGEWCPEIINLKEFNS</sequence>
<reference evidence="2" key="1">
    <citation type="journal article" date="2020" name="Nature">
        <title>Giant virus diversity and host interactions through global metagenomics.</title>
        <authorList>
            <person name="Schulz F."/>
            <person name="Roux S."/>
            <person name="Paez-Espino D."/>
            <person name="Jungbluth S."/>
            <person name="Walsh D.A."/>
            <person name="Denef V.J."/>
            <person name="McMahon K.D."/>
            <person name="Konstantinidis K.T."/>
            <person name="Eloe-Fadrosh E.A."/>
            <person name="Kyrpides N.C."/>
            <person name="Woyke T."/>
        </authorList>
    </citation>
    <scope>NUCLEOTIDE SEQUENCE</scope>
    <source>
        <strain evidence="2">GVMAG-M-3300009159-65</strain>
    </source>
</reference>
<feature type="domain" description="DUF5672" evidence="1">
    <location>
        <begin position="99"/>
        <end position="226"/>
    </location>
</feature>